<evidence type="ECO:0000256" key="5">
    <source>
        <dbReference type="ARBA" id="ARBA00022801"/>
    </source>
</evidence>
<evidence type="ECO:0000313" key="11">
    <source>
        <dbReference type="EMBL" id="MBB6226941.1"/>
    </source>
</evidence>
<evidence type="ECO:0000256" key="7">
    <source>
        <dbReference type="ARBA" id="ARBA00047989"/>
    </source>
</evidence>
<dbReference type="Pfam" id="PF02578">
    <property type="entry name" value="Cu-oxidase_4"/>
    <property type="match status" value="1"/>
</dbReference>
<evidence type="ECO:0000256" key="9">
    <source>
        <dbReference type="ARBA" id="ARBA00049893"/>
    </source>
</evidence>
<keyword evidence="12" id="KW-1185">Reference proteome</keyword>
<comment type="caution">
    <text evidence="11">The sequence shown here is derived from an EMBL/GenBank/DDBJ whole genome shotgun (WGS) entry which is preliminary data.</text>
</comment>
<keyword evidence="4" id="KW-0479">Metal-binding</keyword>
<dbReference type="PANTHER" id="PTHR30616">
    <property type="entry name" value="UNCHARACTERIZED PROTEIN YFIH"/>
    <property type="match status" value="1"/>
</dbReference>
<evidence type="ECO:0000256" key="4">
    <source>
        <dbReference type="ARBA" id="ARBA00022723"/>
    </source>
</evidence>
<comment type="catalytic activity">
    <reaction evidence="8">
        <text>adenosine + phosphate = alpha-D-ribose 1-phosphate + adenine</text>
        <dbReference type="Rhea" id="RHEA:27642"/>
        <dbReference type="ChEBI" id="CHEBI:16335"/>
        <dbReference type="ChEBI" id="CHEBI:16708"/>
        <dbReference type="ChEBI" id="CHEBI:43474"/>
        <dbReference type="ChEBI" id="CHEBI:57720"/>
        <dbReference type="EC" id="2.4.2.1"/>
    </reaction>
    <physiologicalReaction direction="left-to-right" evidence="8">
        <dbReference type="Rhea" id="RHEA:27643"/>
    </physiologicalReaction>
</comment>
<dbReference type="GO" id="GO:0016787">
    <property type="term" value="F:hydrolase activity"/>
    <property type="evidence" value="ECO:0007669"/>
    <property type="project" value="UniProtKB-KW"/>
</dbReference>
<evidence type="ECO:0000256" key="2">
    <source>
        <dbReference type="ARBA" id="ARBA00007353"/>
    </source>
</evidence>
<proteinExistence type="inferred from homology"/>
<dbReference type="EMBL" id="JACIIV010000007">
    <property type="protein sequence ID" value="MBB6226941.1"/>
    <property type="molecule type" value="Genomic_DNA"/>
</dbReference>
<evidence type="ECO:0000256" key="8">
    <source>
        <dbReference type="ARBA" id="ARBA00048968"/>
    </source>
</evidence>
<keyword evidence="3" id="KW-0808">Transferase</keyword>
<evidence type="ECO:0000256" key="10">
    <source>
        <dbReference type="RuleBase" id="RU361274"/>
    </source>
</evidence>
<gene>
    <name evidence="11" type="ORF">FHS79_001103</name>
</gene>
<dbReference type="GO" id="GO:0005507">
    <property type="term" value="F:copper ion binding"/>
    <property type="evidence" value="ECO:0007669"/>
    <property type="project" value="TreeGrafter"/>
</dbReference>
<dbReference type="Proteomes" id="UP000538147">
    <property type="component" value="Unassembled WGS sequence"/>
</dbReference>
<evidence type="ECO:0000256" key="1">
    <source>
        <dbReference type="ARBA" id="ARBA00000553"/>
    </source>
</evidence>
<dbReference type="InterPro" id="IPR038371">
    <property type="entry name" value="Cu_polyphenol_OxRdtase_sf"/>
</dbReference>
<comment type="catalytic activity">
    <reaction evidence="7">
        <text>adenosine + H2O + H(+) = inosine + NH4(+)</text>
        <dbReference type="Rhea" id="RHEA:24408"/>
        <dbReference type="ChEBI" id="CHEBI:15377"/>
        <dbReference type="ChEBI" id="CHEBI:15378"/>
        <dbReference type="ChEBI" id="CHEBI:16335"/>
        <dbReference type="ChEBI" id="CHEBI:17596"/>
        <dbReference type="ChEBI" id="CHEBI:28938"/>
        <dbReference type="EC" id="3.5.4.4"/>
    </reaction>
    <physiologicalReaction direction="left-to-right" evidence="7">
        <dbReference type="Rhea" id="RHEA:24409"/>
    </physiologicalReaction>
</comment>
<comment type="catalytic activity">
    <reaction evidence="9">
        <text>S-methyl-5'-thioadenosine + phosphate = 5-(methylsulfanyl)-alpha-D-ribose 1-phosphate + adenine</text>
        <dbReference type="Rhea" id="RHEA:11852"/>
        <dbReference type="ChEBI" id="CHEBI:16708"/>
        <dbReference type="ChEBI" id="CHEBI:17509"/>
        <dbReference type="ChEBI" id="CHEBI:43474"/>
        <dbReference type="ChEBI" id="CHEBI:58533"/>
        <dbReference type="EC" id="2.4.2.28"/>
    </reaction>
    <physiologicalReaction direction="left-to-right" evidence="9">
        <dbReference type="Rhea" id="RHEA:11853"/>
    </physiologicalReaction>
</comment>
<evidence type="ECO:0000256" key="3">
    <source>
        <dbReference type="ARBA" id="ARBA00022679"/>
    </source>
</evidence>
<sequence length="255" mass="27035">MTEVPFVSVPQLATPHGFLTRQGGTSTGLYASLNVGLGSDDTFENVRENRRRAVAAATPGAALATLHQVHSCDVITITTPFPDADRPHADAMVSNTPGVALGILTADCAPILFHDAKAKVIGAAHSGWKGTLGNIAAATVDAMVALGAAPERITAAIGPCIQRASYEVDDAFRDRFLAQDPEFAHFFTQGRPGHAHFDMPGLIALSLARAGVRTIITTGHDTLTNPDLWFSYRRTTHRAEPDYGRQISLIALASA</sequence>
<dbReference type="InterPro" id="IPR003730">
    <property type="entry name" value="Cu_polyphenol_OxRdtase"/>
</dbReference>
<dbReference type="AlphaFoldDB" id="A0A841L604"/>
<dbReference type="Gene3D" id="3.60.140.10">
    <property type="entry name" value="CNF1/YfiH-like putative cysteine hydrolases"/>
    <property type="match status" value="1"/>
</dbReference>
<dbReference type="SUPFAM" id="SSF64438">
    <property type="entry name" value="CNF1/YfiH-like putative cysteine hydrolases"/>
    <property type="match status" value="1"/>
</dbReference>
<comment type="catalytic activity">
    <reaction evidence="1">
        <text>inosine + phosphate = alpha-D-ribose 1-phosphate + hypoxanthine</text>
        <dbReference type="Rhea" id="RHEA:27646"/>
        <dbReference type="ChEBI" id="CHEBI:17368"/>
        <dbReference type="ChEBI" id="CHEBI:17596"/>
        <dbReference type="ChEBI" id="CHEBI:43474"/>
        <dbReference type="ChEBI" id="CHEBI:57720"/>
        <dbReference type="EC" id="2.4.2.1"/>
    </reaction>
    <physiologicalReaction direction="left-to-right" evidence="1">
        <dbReference type="Rhea" id="RHEA:27647"/>
    </physiologicalReaction>
</comment>
<evidence type="ECO:0000313" key="12">
    <source>
        <dbReference type="Proteomes" id="UP000538147"/>
    </source>
</evidence>
<dbReference type="NCBIfam" id="TIGR00726">
    <property type="entry name" value="peptidoglycan editing factor PgeF"/>
    <property type="match status" value="1"/>
</dbReference>
<evidence type="ECO:0000256" key="6">
    <source>
        <dbReference type="ARBA" id="ARBA00022833"/>
    </source>
</evidence>
<protein>
    <recommendedName>
        <fullName evidence="10">Purine nucleoside phosphorylase</fullName>
    </recommendedName>
</protein>
<dbReference type="GO" id="GO:0017061">
    <property type="term" value="F:S-methyl-5-thioadenosine phosphorylase activity"/>
    <property type="evidence" value="ECO:0007669"/>
    <property type="project" value="UniProtKB-EC"/>
</dbReference>
<keyword evidence="5" id="KW-0378">Hydrolase</keyword>
<accession>A0A841L604</accession>
<name>A0A841L604_9SPHN</name>
<dbReference type="RefSeq" id="WP_184196595.1">
    <property type="nucleotide sequence ID" value="NZ_JACIIV010000007.1"/>
</dbReference>
<dbReference type="PANTHER" id="PTHR30616:SF2">
    <property type="entry name" value="PURINE NUCLEOSIDE PHOSPHORYLASE LACC1"/>
    <property type="match status" value="1"/>
</dbReference>
<dbReference type="InterPro" id="IPR011324">
    <property type="entry name" value="Cytotoxic_necrot_fac-like_cat"/>
</dbReference>
<organism evidence="11 12">
    <name type="scientific">Polymorphobacter multimanifer</name>
    <dbReference type="NCBI Taxonomy" id="1070431"/>
    <lineage>
        <taxon>Bacteria</taxon>
        <taxon>Pseudomonadati</taxon>
        <taxon>Pseudomonadota</taxon>
        <taxon>Alphaproteobacteria</taxon>
        <taxon>Sphingomonadales</taxon>
        <taxon>Sphingosinicellaceae</taxon>
        <taxon>Polymorphobacter</taxon>
    </lineage>
</organism>
<comment type="similarity">
    <text evidence="2 10">Belongs to the purine nucleoside phosphorylase YfiH/LACC1 family.</text>
</comment>
<keyword evidence="6" id="KW-0862">Zinc</keyword>
<reference evidence="11 12" key="1">
    <citation type="submission" date="2020-08" db="EMBL/GenBank/DDBJ databases">
        <title>Genomic Encyclopedia of Type Strains, Phase IV (KMG-IV): sequencing the most valuable type-strain genomes for metagenomic binning, comparative biology and taxonomic classification.</title>
        <authorList>
            <person name="Goeker M."/>
        </authorList>
    </citation>
    <scope>NUCLEOTIDE SEQUENCE [LARGE SCALE GENOMIC DNA]</scope>
    <source>
        <strain evidence="11 12">DSM 102189</strain>
    </source>
</reference>
<dbReference type="CDD" id="cd16833">
    <property type="entry name" value="YfiH"/>
    <property type="match status" value="1"/>
</dbReference>